<feature type="region of interest" description="Disordered" evidence="1">
    <location>
        <begin position="120"/>
        <end position="143"/>
    </location>
</feature>
<evidence type="ECO:0000313" key="3">
    <source>
        <dbReference type="Proteomes" id="UP001432059"/>
    </source>
</evidence>
<accession>A0AAU0EZD8</accession>
<dbReference type="RefSeq" id="WP_327983478.1">
    <property type="nucleotide sequence ID" value="NZ_CP136426.1"/>
</dbReference>
<reference evidence="2" key="1">
    <citation type="submission" date="2023-10" db="EMBL/GenBank/DDBJ databases">
        <title>Characterization and whole genome sequencing of a novel strain of Bergeyella porcorum QD2021 isolated from pig.</title>
        <authorList>
            <person name="Liu G."/>
            <person name="Chen C."/>
            <person name="Han X."/>
        </authorList>
    </citation>
    <scope>NUCLEOTIDE SEQUENCE</scope>
    <source>
        <strain evidence="2">QD2021</strain>
    </source>
</reference>
<sequence length="266" mass="28843">MVISKSKNQSDYEAHVVTCFFPKGYSVDGNDFKIINFKKLEVSGVKTGKQSTTAKSSGCTIIYEYTITETKHKCRSGQHFGDGERGNCELSGSDLPYSTYVVTATPLMYDCGGSGGGAAPADPNNPGGGTSSGSGGSMPVDTGISLPPPCQTTDCNVVILANEINQLLGLPLKYDELVYLNDNPAIAESIYSQLQNNSTQDFKNYITLKISFLEDGSDVSFVQFQNWFLSTNEGQDASQVKVSYFYELKDSEQIVRGGIKHIYFGN</sequence>
<dbReference type="KEGG" id="bpor:BPO_1110"/>
<evidence type="ECO:0000256" key="1">
    <source>
        <dbReference type="SAM" id="MobiDB-lite"/>
    </source>
</evidence>
<gene>
    <name evidence="2" type="ORF">BPO_1110</name>
</gene>
<evidence type="ECO:0000313" key="2">
    <source>
        <dbReference type="EMBL" id="WOC51757.1"/>
    </source>
</evidence>
<dbReference type="Proteomes" id="UP001432059">
    <property type="component" value="Chromosome"/>
</dbReference>
<dbReference type="EMBL" id="CP136426">
    <property type="protein sequence ID" value="WOC51757.1"/>
    <property type="molecule type" value="Genomic_DNA"/>
</dbReference>
<protein>
    <submittedName>
        <fullName evidence="2">Uncharacterized protein</fullName>
    </submittedName>
</protein>
<proteinExistence type="predicted"/>
<feature type="compositionally biased region" description="Gly residues" evidence="1">
    <location>
        <begin position="126"/>
        <end position="136"/>
    </location>
</feature>
<dbReference type="AlphaFoldDB" id="A0AAU0EZD8"/>
<organism evidence="2 3">
    <name type="scientific">Bergeyella porcorum</name>
    <dbReference type="NCBI Taxonomy" id="1735111"/>
    <lineage>
        <taxon>Bacteria</taxon>
        <taxon>Pseudomonadati</taxon>
        <taxon>Bacteroidota</taxon>
        <taxon>Flavobacteriia</taxon>
        <taxon>Flavobacteriales</taxon>
        <taxon>Weeksellaceae</taxon>
        <taxon>Bergeyella</taxon>
    </lineage>
</organism>
<name>A0AAU0EZD8_9FLAO</name>
<keyword evidence="3" id="KW-1185">Reference proteome</keyword>